<accession>A0A9N9G0Q9</accession>
<feature type="transmembrane region" description="Helical" evidence="1">
    <location>
        <begin position="65"/>
        <end position="84"/>
    </location>
</feature>
<reference evidence="2" key="1">
    <citation type="submission" date="2021-06" db="EMBL/GenBank/DDBJ databases">
        <authorList>
            <person name="Kallberg Y."/>
            <person name="Tangrot J."/>
            <person name="Rosling A."/>
        </authorList>
    </citation>
    <scope>NUCLEOTIDE SEQUENCE</scope>
    <source>
        <strain evidence="2">IA702</strain>
    </source>
</reference>
<evidence type="ECO:0000313" key="2">
    <source>
        <dbReference type="EMBL" id="CAG8576535.1"/>
    </source>
</evidence>
<name>A0A9N9G0Q9_9GLOM</name>
<dbReference type="EMBL" id="CAJVPJ010001122">
    <property type="protein sequence ID" value="CAG8576535.1"/>
    <property type="molecule type" value="Genomic_DNA"/>
</dbReference>
<evidence type="ECO:0000256" key="1">
    <source>
        <dbReference type="SAM" id="Phobius"/>
    </source>
</evidence>
<gene>
    <name evidence="2" type="ORF">POCULU_LOCUS6269</name>
</gene>
<comment type="caution">
    <text evidence="2">The sequence shown here is derived from an EMBL/GenBank/DDBJ whole genome shotgun (WGS) entry which is preliminary data.</text>
</comment>
<keyword evidence="1" id="KW-0472">Membrane</keyword>
<dbReference type="OrthoDB" id="10547086at2759"/>
<evidence type="ECO:0000313" key="3">
    <source>
        <dbReference type="Proteomes" id="UP000789572"/>
    </source>
</evidence>
<sequence length="88" mass="9142">MAYNHTSNLQNTTDGNNPIIYAVGPDGKPNIPGVGTTMMTFNNPPTTVVTNASPQSEPGCCSREFAFAILSVLLAIAGGVMWGVSAKN</sequence>
<keyword evidence="1" id="KW-0812">Transmembrane</keyword>
<organism evidence="2 3">
    <name type="scientific">Paraglomus occultum</name>
    <dbReference type="NCBI Taxonomy" id="144539"/>
    <lineage>
        <taxon>Eukaryota</taxon>
        <taxon>Fungi</taxon>
        <taxon>Fungi incertae sedis</taxon>
        <taxon>Mucoromycota</taxon>
        <taxon>Glomeromycotina</taxon>
        <taxon>Glomeromycetes</taxon>
        <taxon>Paraglomerales</taxon>
        <taxon>Paraglomeraceae</taxon>
        <taxon>Paraglomus</taxon>
    </lineage>
</organism>
<keyword evidence="3" id="KW-1185">Reference proteome</keyword>
<proteinExistence type="predicted"/>
<dbReference type="AlphaFoldDB" id="A0A9N9G0Q9"/>
<dbReference type="Proteomes" id="UP000789572">
    <property type="component" value="Unassembled WGS sequence"/>
</dbReference>
<protein>
    <submittedName>
        <fullName evidence="2">7221_t:CDS:1</fullName>
    </submittedName>
</protein>
<keyword evidence="1" id="KW-1133">Transmembrane helix</keyword>